<proteinExistence type="predicted"/>
<keyword evidence="1" id="KW-0472">Membrane</keyword>
<accession>A0A2T7A0D4</accession>
<dbReference type="PROSITE" id="PS51257">
    <property type="entry name" value="PROKAR_LIPOPROTEIN"/>
    <property type="match status" value="1"/>
</dbReference>
<sequence>MSVRSCRRAGFSSFSSFFACCCFGLVYDRSFLHANGVVIVPGPYFIFFLFPYSVIPYCSF</sequence>
<evidence type="ECO:0000256" key="1">
    <source>
        <dbReference type="SAM" id="Phobius"/>
    </source>
</evidence>
<evidence type="ECO:0000313" key="3">
    <source>
        <dbReference type="Proteomes" id="UP000244722"/>
    </source>
</evidence>
<keyword evidence="1" id="KW-0812">Transmembrane</keyword>
<reference evidence="2 3" key="1">
    <citation type="submission" date="2017-04" db="EMBL/GenBank/DDBJ databases">
        <title>Draft genome sequence of Tuber borchii Vittad., a whitish edible truffle.</title>
        <authorList>
            <consortium name="DOE Joint Genome Institute"/>
            <person name="Murat C."/>
            <person name="Kuo A."/>
            <person name="Barry K.W."/>
            <person name="Clum A."/>
            <person name="Dockter R.B."/>
            <person name="Fauchery L."/>
            <person name="Iotti M."/>
            <person name="Kohler A."/>
            <person name="Labutti K."/>
            <person name="Lindquist E.A."/>
            <person name="Lipzen A."/>
            <person name="Ohm R.A."/>
            <person name="Wang M."/>
            <person name="Grigoriev I.V."/>
            <person name="Zambonelli A."/>
            <person name="Martin F.M."/>
        </authorList>
    </citation>
    <scope>NUCLEOTIDE SEQUENCE [LARGE SCALE GENOMIC DNA]</scope>
    <source>
        <strain evidence="2 3">Tbo3840</strain>
    </source>
</reference>
<feature type="transmembrane region" description="Helical" evidence="1">
    <location>
        <begin position="9"/>
        <end position="27"/>
    </location>
</feature>
<gene>
    <name evidence="2" type="ORF">B9Z19DRAFT_1077783</name>
</gene>
<dbReference type="EMBL" id="NESQ01000049">
    <property type="protein sequence ID" value="PUU81171.1"/>
    <property type="molecule type" value="Genomic_DNA"/>
</dbReference>
<feature type="transmembrane region" description="Helical" evidence="1">
    <location>
        <begin position="33"/>
        <end position="55"/>
    </location>
</feature>
<organism evidence="2 3">
    <name type="scientific">Tuber borchii</name>
    <name type="common">White truffle</name>
    <dbReference type="NCBI Taxonomy" id="42251"/>
    <lineage>
        <taxon>Eukaryota</taxon>
        <taxon>Fungi</taxon>
        <taxon>Dikarya</taxon>
        <taxon>Ascomycota</taxon>
        <taxon>Pezizomycotina</taxon>
        <taxon>Pezizomycetes</taxon>
        <taxon>Pezizales</taxon>
        <taxon>Tuberaceae</taxon>
        <taxon>Tuber</taxon>
    </lineage>
</organism>
<comment type="caution">
    <text evidence="2">The sequence shown here is derived from an EMBL/GenBank/DDBJ whole genome shotgun (WGS) entry which is preliminary data.</text>
</comment>
<evidence type="ECO:0000313" key="2">
    <source>
        <dbReference type="EMBL" id="PUU81171.1"/>
    </source>
</evidence>
<keyword evidence="1" id="KW-1133">Transmembrane helix</keyword>
<dbReference type="Proteomes" id="UP000244722">
    <property type="component" value="Unassembled WGS sequence"/>
</dbReference>
<keyword evidence="3" id="KW-1185">Reference proteome</keyword>
<name>A0A2T7A0D4_TUBBO</name>
<dbReference type="AlphaFoldDB" id="A0A2T7A0D4"/>
<protein>
    <submittedName>
        <fullName evidence="2">Uncharacterized protein</fullName>
    </submittedName>
</protein>